<dbReference type="InterPro" id="IPR016047">
    <property type="entry name" value="M23ase_b-sheet_dom"/>
</dbReference>
<reference evidence="3 4" key="1">
    <citation type="submission" date="2019-07" db="EMBL/GenBank/DDBJ databases">
        <title>Whole genome shotgun sequence of Aneurinibacillus danicus NBRC 102444.</title>
        <authorList>
            <person name="Hosoyama A."/>
            <person name="Uohara A."/>
            <person name="Ohji S."/>
            <person name="Ichikawa N."/>
        </authorList>
    </citation>
    <scope>NUCLEOTIDE SEQUENCE [LARGE SCALE GENOMIC DNA]</scope>
    <source>
        <strain evidence="3 4">NBRC 102444</strain>
    </source>
</reference>
<evidence type="ECO:0000259" key="2">
    <source>
        <dbReference type="PROSITE" id="PS51109"/>
    </source>
</evidence>
<dbReference type="SUPFAM" id="SSF51261">
    <property type="entry name" value="Duplicated hybrid motif"/>
    <property type="match status" value="1"/>
</dbReference>
<protein>
    <submittedName>
        <fullName evidence="3">Metalloendopeptidase</fullName>
    </submittedName>
</protein>
<name>A0A511V6S6_9BACL</name>
<dbReference type="SMART" id="SM01208">
    <property type="entry name" value="G5"/>
    <property type="match status" value="1"/>
</dbReference>
<dbReference type="RefSeq" id="WP_146809938.1">
    <property type="nucleotide sequence ID" value="NZ_BJXX01000087.1"/>
</dbReference>
<dbReference type="GO" id="GO:0004222">
    <property type="term" value="F:metalloendopeptidase activity"/>
    <property type="evidence" value="ECO:0007669"/>
    <property type="project" value="TreeGrafter"/>
</dbReference>
<dbReference type="PANTHER" id="PTHR21666:SF289">
    <property type="entry name" value="L-ALA--D-GLU ENDOPEPTIDASE"/>
    <property type="match status" value="1"/>
</dbReference>
<dbReference type="Proteomes" id="UP000321157">
    <property type="component" value="Unassembled WGS sequence"/>
</dbReference>
<evidence type="ECO:0000313" key="3">
    <source>
        <dbReference type="EMBL" id="GEN34665.1"/>
    </source>
</evidence>
<dbReference type="CDD" id="cd12797">
    <property type="entry name" value="M23_peptidase"/>
    <property type="match status" value="1"/>
</dbReference>
<dbReference type="PROSITE" id="PS51109">
    <property type="entry name" value="G5"/>
    <property type="match status" value="1"/>
</dbReference>
<dbReference type="InterPro" id="IPR050570">
    <property type="entry name" value="Cell_wall_metabolism_enzyme"/>
</dbReference>
<sequence>MFIERMSSWTKGTWFHGVKFVQDTKNKGKIAFGIMAALLLVSGTAAGGYVYQSNVNTLYHISLDGKEIGSIENPDAVRKWLGDRLAAEKKKYPDLALGFNKEISITEKQHYNGKGTRQEDVLNKLASAVQVEANAAQLVVDGQVIAYARDQKTINQTLTSLKASYNEKKATQNLTAGAGNVSPEQAKQMESDLSEVSIKENIQIREGKILPEQVLKEPQLMNRMKKGVTIVSKHETVETLAIPYRVNVKPDPTKYRGDDKTIVQGKNGSKQVVYELVKENGKLVQKNAVHQKILQQPVTKVMIRGTKVKPSRGDGQFRMPSAGILSSPFGKRWGRIHAGIDLATPIGTPVYTSDHGRVTFVGIKRGYGKCMIVDHGNGYQSLYGHLDGFVAKKGDIVAKGEVIAKSGNTGRSTGPHLHFEIHKDGEPINPMLFLR</sequence>
<dbReference type="PANTHER" id="PTHR21666">
    <property type="entry name" value="PEPTIDASE-RELATED"/>
    <property type="match status" value="1"/>
</dbReference>
<dbReference type="Gene3D" id="2.70.70.10">
    <property type="entry name" value="Glucose Permease (Domain IIA)"/>
    <property type="match status" value="1"/>
</dbReference>
<dbReference type="Gene3D" id="2.20.230.10">
    <property type="entry name" value="Resuscitation-promoting factor rpfb"/>
    <property type="match status" value="1"/>
</dbReference>
<proteinExistence type="predicted"/>
<dbReference type="EMBL" id="BJXX01000087">
    <property type="protein sequence ID" value="GEN34665.1"/>
    <property type="molecule type" value="Genomic_DNA"/>
</dbReference>
<gene>
    <name evidence="3" type="ORF">ADA01nite_21250</name>
</gene>
<dbReference type="InterPro" id="IPR011098">
    <property type="entry name" value="G5_dom"/>
</dbReference>
<dbReference type="OrthoDB" id="9805799at2"/>
<evidence type="ECO:0000256" key="1">
    <source>
        <dbReference type="ARBA" id="ARBA00022729"/>
    </source>
</evidence>
<dbReference type="Pfam" id="PF07501">
    <property type="entry name" value="G5"/>
    <property type="match status" value="1"/>
</dbReference>
<dbReference type="AlphaFoldDB" id="A0A511V6S6"/>
<keyword evidence="1" id="KW-0732">Signal</keyword>
<dbReference type="InterPro" id="IPR011055">
    <property type="entry name" value="Dup_hybrid_motif"/>
</dbReference>
<evidence type="ECO:0000313" key="4">
    <source>
        <dbReference type="Proteomes" id="UP000321157"/>
    </source>
</evidence>
<feature type="domain" description="G5" evidence="2">
    <location>
        <begin position="228"/>
        <end position="308"/>
    </location>
</feature>
<dbReference type="Pfam" id="PF01551">
    <property type="entry name" value="Peptidase_M23"/>
    <property type="match status" value="1"/>
</dbReference>
<comment type="caution">
    <text evidence="3">The sequence shown here is derived from an EMBL/GenBank/DDBJ whole genome shotgun (WGS) entry which is preliminary data.</text>
</comment>
<accession>A0A511V6S6</accession>
<organism evidence="3 4">
    <name type="scientific">Aneurinibacillus danicus</name>
    <dbReference type="NCBI Taxonomy" id="267746"/>
    <lineage>
        <taxon>Bacteria</taxon>
        <taxon>Bacillati</taxon>
        <taxon>Bacillota</taxon>
        <taxon>Bacilli</taxon>
        <taxon>Bacillales</taxon>
        <taxon>Paenibacillaceae</taxon>
        <taxon>Aneurinibacillus group</taxon>
        <taxon>Aneurinibacillus</taxon>
    </lineage>
</organism>
<keyword evidence="4" id="KW-1185">Reference proteome</keyword>